<dbReference type="InterPro" id="IPR013785">
    <property type="entry name" value="Aldolase_TIM"/>
</dbReference>
<evidence type="ECO:0000313" key="3">
    <source>
        <dbReference type="Proteomes" id="UP000244450"/>
    </source>
</evidence>
<dbReference type="Proteomes" id="UP000244450">
    <property type="component" value="Unassembled WGS sequence"/>
</dbReference>
<reference evidence="2 3" key="1">
    <citation type="submission" date="2018-04" db="EMBL/GenBank/DDBJ databases">
        <title>Chitinophaga fuyangensis sp. nov., isolated from soil in a chemical factory.</title>
        <authorList>
            <person name="Chen K."/>
        </authorList>
    </citation>
    <scope>NUCLEOTIDE SEQUENCE [LARGE SCALE GENOMIC DNA]</scope>
    <source>
        <strain evidence="2 3">LY-1</strain>
    </source>
</reference>
<dbReference type="AlphaFoldDB" id="A0A2T7BH52"/>
<sequence length="196" mass="21962">MVMVVTLPEMLRDEALHINAMFAAGLQRLHLRKPGASEAALRALMDAVDEQCYHRIAWHQSHHLAIRYGSKRLHFPEWMRLRYQPDVWRLLQVEQCVLSTSIHKPVQLPDCFSYAFAGPVFDSISKQGYTAGNAIHTLFTGNAYVALGGITDANCCQLRSLGIRSIAVSGAVWQAADPVTAFQKINTAWHTADQLY</sequence>
<dbReference type="CDD" id="cd00564">
    <property type="entry name" value="TMP_TenI"/>
    <property type="match status" value="1"/>
</dbReference>
<dbReference type="EMBL" id="QCYK01000002">
    <property type="protein sequence ID" value="PUZ25602.1"/>
    <property type="molecule type" value="Genomic_DNA"/>
</dbReference>
<dbReference type="OrthoDB" id="194683at2"/>
<dbReference type="InterPro" id="IPR036206">
    <property type="entry name" value="ThiamineP_synth_sf"/>
</dbReference>
<name>A0A2T7BH52_9BACT</name>
<evidence type="ECO:0000259" key="1">
    <source>
        <dbReference type="Pfam" id="PF02581"/>
    </source>
</evidence>
<dbReference type="Pfam" id="PF02581">
    <property type="entry name" value="TMP-TENI"/>
    <property type="match status" value="1"/>
</dbReference>
<proteinExistence type="predicted"/>
<evidence type="ECO:0000313" key="2">
    <source>
        <dbReference type="EMBL" id="PUZ25602.1"/>
    </source>
</evidence>
<organism evidence="2 3">
    <name type="scientific">Chitinophaga parva</name>
    <dbReference type="NCBI Taxonomy" id="2169414"/>
    <lineage>
        <taxon>Bacteria</taxon>
        <taxon>Pseudomonadati</taxon>
        <taxon>Bacteroidota</taxon>
        <taxon>Chitinophagia</taxon>
        <taxon>Chitinophagales</taxon>
        <taxon>Chitinophagaceae</taxon>
        <taxon>Chitinophaga</taxon>
    </lineage>
</organism>
<dbReference type="Gene3D" id="3.20.20.70">
    <property type="entry name" value="Aldolase class I"/>
    <property type="match status" value="1"/>
</dbReference>
<dbReference type="SUPFAM" id="SSF51391">
    <property type="entry name" value="Thiamin phosphate synthase"/>
    <property type="match status" value="1"/>
</dbReference>
<protein>
    <recommendedName>
        <fullName evidence="1">Thiamine phosphate synthase/TenI domain-containing protein</fullName>
    </recommendedName>
</protein>
<dbReference type="GO" id="GO:0009228">
    <property type="term" value="P:thiamine biosynthetic process"/>
    <property type="evidence" value="ECO:0007669"/>
    <property type="project" value="UniProtKB-KW"/>
</dbReference>
<dbReference type="RefSeq" id="WP_108687442.1">
    <property type="nucleotide sequence ID" value="NZ_QCYK01000002.1"/>
</dbReference>
<accession>A0A2T7BH52</accession>
<gene>
    <name evidence="2" type="ORF">DCC81_15110</name>
</gene>
<dbReference type="InterPro" id="IPR022998">
    <property type="entry name" value="ThiamineP_synth_TenI"/>
</dbReference>
<comment type="caution">
    <text evidence="2">The sequence shown here is derived from an EMBL/GenBank/DDBJ whole genome shotgun (WGS) entry which is preliminary data.</text>
</comment>
<feature type="domain" description="Thiamine phosphate synthase/TenI" evidence="1">
    <location>
        <begin position="4"/>
        <end position="172"/>
    </location>
</feature>
<keyword evidence="3" id="KW-1185">Reference proteome</keyword>